<accession>A0A433V906</accession>
<dbReference type="EMBL" id="RSCL01000016">
    <property type="protein sequence ID" value="RUT02602.1"/>
    <property type="molecule type" value="Genomic_DNA"/>
</dbReference>
<proteinExistence type="predicted"/>
<evidence type="ECO:0000313" key="2">
    <source>
        <dbReference type="Proteomes" id="UP000271624"/>
    </source>
</evidence>
<sequence length="58" mass="6720">MAFSGGHEQLNMKFYHQNNKLGFMIIYINDLTESSECIKYAISHFVKVNQANGNMDIY</sequence>
<organism evidence="1 2">
    <name type="scientific">Dulcicalothrix desertica PCC 7102</name>
    <dbReference type="NCBI Taxonomy" id="232991"/>
    <lineage>
        <taxon>Bacteria</taxon>
        <taxon>Bacillati</taxon>
        <taxon>Cyanobacteriota</taxon>
        <taxon>Cyanophyceae</taxon>
        <taxon>Nostocales</taxon>
        <taxon>Calotrichaceae</taxon>
        <taxon>Dulcicalothrix</taxon>
    </lineage>
</organism>
<dbReference type="AlphaFoldDB" id="A0A433V906"/>
<dbReference type="RefSeq" id="WP_158632904.1">
    <property type="nucleotide sequence ID" value="NZ_RSCL01000016.1"/>
</dbReference>
<keyword evidence="2" id="KW-1185">Reference proteome</keyword>
<name>A0A433V906_9CYAN</name>
<reference evidence="1" key="1">
    <citation type="submission" date="2018-12" db="EMBL/GenBank/DDBJ databases">
        <authorList>
            <person name="Will S."/>
            <person name="Neumann-Schaal M."/>
            <person name="Henke P."/>
        </authorList>
    </citation>
    <scope>NUCLEOTIDE SEQUENCE</scope>
    <source>
        <strain evidence="1">PCC 7102</strain>
    </source>
</reference>
<comment type="caution">
    <text evidence="1">The sequence shown here is derived from an EMBL/GenBank/DDBJ whole genome shotgun (WGS) entry which is preliminary data.</text>
</comment>
<reference evidence="1" key="2">
    <citation type="journal article" date="2019" name="Genome Biol. Evol.">
        <title>Day and night: Metabolic profiles and evolutionary relationships of six axenic non-marine cyanobacteria.</title>
        <authorList>
            <person name="Will S.E."/>
            <person name="Henke P."/>
            <person name="Boedeker C."/>
            <person name="Huang S."/>
            <person name="Brinkmann H."/>
            <person name="Rohde M."/>
            <person name="Jarek M."/>
            <person name="Friedl T."/>
            <person name="Seufert S."/>
            <person name="Schumacher M."/>
            <person name="Overmann J."/>
            <person name="Neumann-Schaal M."/>
            <person name="Petersen J."/>
        </authorList>
    </citation>
    <scope>NUCLEOTIDE SEQUENCE [LARGE SCALE GENOMIC DNA]</scope>
    <source>
        <strain evidence="1">PCC 7102</strain>
    </source>
</reference>
<protein>
    <submittedName>
        <fullName evidence="1">Uncharacterized protein</fullName>
    </submittedName>
</protein>
<gene>
    <name evidence="1" type="ORF">DSM106972_060800</name>
</gene>
<dbReference type="Proteomes" id="UP000271624">
    <property type="component" value="Unassembled WGS sequence"/>
</dbReference>
<evidence type="ECO:0000313" key="1">
    <source>
        <dbReference type="EMBL" id="RUT02602.1"/>
    </source>
</evidence>